<dbReference type="EMBL" id="CP000750">
    <property type="protein sequence ID" value="ABS03788.1"/>
    <property type="molecule type" value="Genomic_DNA"/>
</dbReference>
<dbReference type="eggNOG" id="COG5485">
    <property type="taxonomic scope" value="Bacteria"/>
</dbReference>
<organism evidence="2 3">
    <name type="scientific">Kineococcus radiotolerans (strain ATCC BAA-149 / DSM 14245 / SRS30216)</name>
    <dbReference type="NCBI Taxonomy" id="266940"/>
    <lineage>
        <taxon>Bacteria</taxon>
        <taxon>Bacillati</taxon>
        <taxon>Actinomycetota</taxon>
        <taxon>Actinomycetes</taxon>
        <taxon>Kineosporiales</taxon>
        <taxon>Kineosporiaceae</taxon>
        <taxon>Kineococcus</taxon>
    </lineage>
</organism>
<reference evidence="3" key="1">
    <citation type="journal article" date="2008" name="PLoS ONE">
        <title>Survival in nuclear waste, extreme resistance, and potential applications gleaned from the genome sequence of Kineococcus radiotolerans SRS30216.</title>
        <authorList>
            <person name="Bagwell C.E."/>
            <person name="Bhat S."/>
            <person name="Hawkins G.M."/>
            <person name="Smith B.W."/>
            <person name="Biswas T."/>
            <person name="Hoover T.R."/>
            <person name="Saunders E."/>
            <person name="Han C.S."/>
            <person name="Tsodikov O.V."/>
            <person name="Shimkets L.J."/>
        </authorList>
    </citation>
    <scope>NUCLEOTIDE SEQUENCE [LARGE SCALE GENOMIC DNA]</scope>
    <source>
        <strain evidence="3">ATCC BAA-149 / DSM 14245 / SRS30216</strain>
    </source>
</reference>
<sequence length="204" mass="22047">MSSDLTASAVRLFEVLEHGDDVLASYLVHPNFYNREAALAPAACSTPGPAGVLASSTWMRAAFSDLHFDIGATAHEGNRVWIRLRMRGLHTGPFVRYRDGELDQAIPPTGREINFEQIHVLTMRQGLVLEHEAVRDDMTMLAQLGVFPPTPALGARMLAWKVSGRAARAAEQIAQKAAASAAAFAHDVPGPRSVPEAAVDPSER</sequence>
<proteinExistence type="predicted"/>
<evidence type="ECO:0008006" key="4">
    <source>
        <dbReference type="Google" id="ProtNLM"/>
    </source>
</evidence>
<feature type="region of interest" description="Disordered" evidence="1">
    <location>
        <begin position="185"/>
        <end position="204"/>
    </location>
</feature>
<evidence type="ECO:0000256" key="1">
    <source>
        <dbReference type="SAM" id="MobiDB-lite"/>
    </source>
</evidence>
<dbReference type="Proteomes" id="UP000001116">
    <property type="component" value="Chromosome"/>
</dbReference>
<dbReference type="OrthoDB" id="9182871at2"/>
<dbReference type="RefSeq" id="WP_012087994.1">
    <property type="nucleotide sequence ID" value="NC_009664.2"/>
</dbReference>
<dbReference type="Pfam" id="PF07366">
    <property type="entry name" value="SnoaL"/>
    <property type="match status" value="1"/>
</dbReference>
<dbReference type="InterPro" id="IPR032710">
    <property type="entry name" value="NTF2-like_dom_sf"/>
</dbReference>
<dbReference type="InterPro" id="IPR009959">
    <property type="entry name" value="Cyclase_SnoaL-like"/>
</dbReference>
<dbReference type="SUPFAM" id="SSF54427">
    <property type="entry name" value="NTF2-like"/>
    <property type="match status" value="1"/>
</dbReference>
<dbReference type="GO" id="GO:0030638">
    <property type="term" value="P:polyketide metabolic process"/>
    <property type="evidence" value="ECO:0007669"/>
    <property type="project" value="InterPro"/>
</dbReference>
<evidence type="ECO:0000313" key="3">
    <source>
        <dbReference type="Proteomes" id="UP000001116"/>
    </source>
</evidence>
<protein>
    <recommendedName>
        <fullName evidence="4">SnoaL-like domain-containing protein</fullName>
    </recommendedName>
</protein>
<evidence type="ECO:0000313" key="2">
    <source>
        <dbReference type="EMBL" id="ABS03788.1"/>
    </source>
</evidence>
<dbReference type="STRING" id="266940.Krad_2307"/>
<keyword evidence="3" id="KW-1185">Reference proteome</keyword>
<dbReference type="KEGG" id="kra:Krad_2307"/>
<name>A6WAE9_KINRD</name>
<dbReference type="AlphaFoldDB" id="A6WAE9"/>
<dbReference type="PANTHER" id="PTHR38436">
    <property type="entry name" value="POLYKETIDE CYCLASE SNOAL-LIKE DOMAIN"/>
    <property type="match status" value="1"/>
</dbReference>
<dbReference type="Gene3D" id="3.10.450.50">
    <property type="match status" value="1"/>
</dbReference>
<gene>
    <name evidence="2" type="ordered locus">Krad_2307</name>
</gene>
<accession>A6WAE9</accession>
<dbReference type="PANTHER" id="PTHR38436:SF1">
    <property type="entry name" value="ESTER CYCLASE"/>
    <property type="match status" value="1"/>
</dbReference>
<dbReference type="HOGENOM" id="CLU_100997_5_2_11"/>